<dbReference type="EMBL" id="AOKG01000674">
    <property type="protein sequence ID" value="EPN58406.1"/>
    <property type="molecule type" value="Genomic_DNA"/>
</dbReference>
<sequence length="40" mass="4248">MTAYLNALGVICSLGDSREEVARRLFAGDSSGMVVESGWV</sequence>
<keyword evidence="1" id="KW-0012">Acyltransferase</keyword>
<dbReference type="PATRIC" id="fig|1194404.4.peg.2118"/>
<dbReference type="AlphaFoldDB" id="S6USE8"/>
<gene>
    <name evidence="1" type="ORF">A244_10180</name>
</gene>
<dbReference type="Proteomes" id="UP000015729">
    <property type="component" value="Unassembled WGS sequence"/>
</dbReference>
<protein>
    <submittedName>
        <fullName evidence="1">3-oxoacyl-(Acyl carrier protein) synthase I</fullName>
        <ecNumber evidence="1">2.3.1.41</ecNumber>
    </submittedName>
</protein>
<organism evidence="1 2">
    <name type="scientific">Pseudomonas syringae pv. actinidiae ICMP 18807</name>
    <dbReference type="NCBI Taxonomy" id="1194404"/>
    <lineage>
        <taxon>Bacteria</taxon>
        <taxon>Pseudomonadati</taxon>
        <taxon>Pseudomonadota</taxon>
        <taxon>Gammaproteobacteria</taxon>
        <taxon>Pseudomonadales</taxon>
        <taxon>Pseudomonadaceae</taxon>
        <taxon>Pseudomonas</taxon>
        <taxon>Pseudomonas syringae</taxon>
    </lineage>
</organism>
<dbReference type="EC" id="2.3.1.41" evidence="1"/>
<dbReference type="GO" id="GO:0004315">
    <property type="term" value="F:3-oxoacyl-[acyl-carrier-protein] synthase activity"/>
    <property type="evidence" value="ECO:0007669"/>
    <property type="project" value="UniProtKB-EC"/>
</dbReference>
<feature type="non-terminal residue" evidence="1">
    <location>
        <position position="40"/>
    </location>
</feature>
<comment type="caution">
    <text evidence="1">The sequence shown here is derived from an EMBL/GenBank/DDBJ whole genome shotgun (WGS) entry which is preliminary data.</text>
</comment>
<accession>S6USE8</accession>
<evidence type="ECO:0000313" key="1">
    <source>
        <dbReference type="EMBL" id="EPN58406.1"/>
    </source>
</evidence>
<evidence type="ECO:0000313" key="2">
    <source>
        <dbReference type="Proteomes" id="UP000015729"/>
    </source>
</evidence>
<proteinExistence type="predicted"/>
<reference evidence="1 2" key="1">
    <citation type="journal article" date="2013" name="PLoS Pathog.">
        <title>Genomic analysis of the Kiwifruit pathogen Pseudomonas syringae pv. actinidiae provides insight into the origins of an emergent plant disease.</title>
        <authorList>
            <person name="McCann H.C."/>
            <person name="Rikkerink E.H."/>
            <person name="Bertels F."/>
            <person name="Fiers M."/>
            <person name="Lu A."/>
            <person name="Rees-George J."/>
            <person name="Andersen M.T."/>
            <person name="Gleave A.P."/>
            <person name="Haubold B."/>
            <person name="Wohlers M.W."/>
            <person name="Guttman D.S."/>
            <person name="Wang P.W."/>
            <person name="Straub C."/>
            <person name="Vanneste J.L."/>
            <person name="Rainey P.B."/>
            <person name="Templeton M.D."/>
        </authorList>
    </citation>
    <scope>NUCLEOTIDE SEQUENCE [LARGE SCALE GENOMIC DNA]</scope>
    <source>
        <strain evidence="1 2">ICMP 18807</strain>
    </source>
</reference>
<keyword evidence="1" id="KW-0808">Transferase</keyword>
<name>S6USE8_PSESF</name>